<dbReference type="PROSITE" id="PS00678">
    <property type="entry name" value="WD_REPEATS_1"/>
    <property type="match status" value="1"/>
</dbReference>
<feature type="non-terminal residue" evidence="4">
    <location>
        <position position="1"/>
    </location>
</feature>
<name>A0A1Q3B962_CEPFO</name>
<keyword evidence="1 3" id="KW-0853">WD repeat</keyword>
<dbReference type="InterPro" id="IPR015943">
    <property type="entry name" value="WD40/YVTN_repeat-like_dom_sf"/>
</dbReference>
<keyword evidence="2" id="KW-0677">Repeat</keyword>
<dbReference type="InterPro" id="IPR044715">
    <property type="entry name" value="WDR86-like"/>
</dbReference>
<comment type="caution">
    <text evidence="4">The sequence shown here is derived from an EMBL/GenBank/DDBJ whole genome shotgun (WGS) entry which is preliminary data.</text>
</comment>
<feature type="repeat" description="WD" evidence="3">
    <location>
        <begin position="156"/>
        <end position="195"/>
    </location>
</feature>
<dbReference type="Proteomes" id="UP000187406">
    <property type="component" value="Unassembled WGS sequence"/>
</dbReference>
<dbReference type="PROSITE" id="PS50294">
    <property type="entry name" value="WD_REPEATS_REGION"/>
    <property type="match status" value="2"/>
</dbReference>
<dbReference type="PRINTS" id="PR00320">
    <property type="entry name" value="GPROTEINBRPT"/>
</dbReference>
<accession>A0A1Q3B962</accession>
<keyword evidence="5" id="KW-1185">Reference proteome</keyword>
<proteinExistence type="predicted"/>
<evidence type="ECO:0000256" key="2">
    <source>
        <dbReference type="ARBA" id="ARBA00022737"/>
    </source>
</evidence>
<evidence type="ECO:0000256" key="3">
    <source>
        <dbReference type="PROSITE-ProRule" id="PRU00221"/>
    </source>
</evidence>
<dbReference type="PROSITE" id="PS50082">
    <property type="entry name" value="WD_REPEATS_2"/>
    <property type="match status" value="3"/>
</dbReference>
<dbReference type="AlphaFoldDB" id="A0A1Q3B962"/>
<reference evidence="5" key="1">
    <citation type="submission" date="2016-04" db="EMBL/GenBank/DDBJ databases">
        <title>Cephalotus genome sequencing.</title>
        <authorList>
            <person name="Fukushima K."/>
            <person name="Hasebe M."/>
            <person name="Fang X."/>
        </authorList>
    </citation>
    <scope>NUCLEOTIDE SEQUENCE [LARGE SCALE GENOMIC DNA]</scope>
    <source>
        <strain evidence="5">cv. St1</strain>
    </source>
</reference>
<dbReference type="EMBL" id="BDDD01000339">
    <property type="protein sequence ID" value="GAV64322.1"/>
    <property type="molecule type" value="Genomic_DNA"/>
</dbReference>
<gene>
    <name evidence="4" type="ORF">CFOL_v3_07840</name>
</gene>
<protein>
    <submittedName>
        <fullName evidence="4">WD40 domain-containing protein</fullName>
    </submittedName>
</protein>
<sequence>GNCVYGDAGCRYLHSWFDGKDFSMLARLEGHKKALTGITFPSGSDKLYNGGKDGKLRIWDCNSGQCVKFFNLGDQIGCLISEGSWVFMGLPNVVKAWNASNTEAVFEPFCLEGPVGQVYALAVANGNMLFAGAEDGAILAWRASCETNPFELVASLDGHTMAVVCLTVGANKLFSGSKDHTIRIWDIETLKCTHTLKGHTDAVMSIIGWDHYLMTCSLDKTIKVWAAETEGTVRVIYTHNEEHGVNALCTTCDAEAKQVLLCSCKDDSVRLYELPSFKQRGRLFSNREIGVIQFGPGGLFFTGDGLGVLSVWNWLPKPDSGAS</sequence>
<feature type="repeat" description="WD" evidence="3">
    <location>
        <begin position="28"/>
        <end position="69"/>
    </location>
</feature>
<dbReference type="InterPro" id="IPR019775">
    <property type="entry name" value="WD40_repeat_CS"/>
</dbReference>
<dbReference type="STRING" id="3775.A0A1Q3B962"/>
<evidence type="ECO:0000313" key="5">
    <source>
        <dbReference type="Proteomes" id="UP000187406"/>
    </source>
</evidence>
<dbReference type="Gene3D" id="2.130.10.10">
    <property type="entry name" value="YVTN repeat-like/Quinoprotein amine dehydrogenase"/>
    <property type="match status" value="2"/>
</dbReference>
<dbReference type="PANTHER" id="PTHR44489">
    <property type="match status" value="1"/>
</dbReference>
<dbReference type="Pfam" id="PF00400">
    <property type="entry name" value="WD40"/>
    <property type="match status" value="3"/>
</dbReference>
<dbReference type="InterPro" id="IPR036322">
    <property type="entry name" value="WD40_repeat_dom_sf"/>
</dbReference>
<evidence type="ECO:0000313" key="4">
    <source>
        <dbReference type="EMBL" id="GAV64322.1"/>
    </source>
</evidence>
<dbReference type="SMART" id="SM00320">
    <property type="entry name" value="WD40"/>
    <property type="match status" value="6"/>
</dbReference>
<dbReference type="InterPro" id="IPR001680">
    <property type="entry name" value="WD40_rpt"/>
</dbReference>
<dbReference type="InParanoid" id="A0A1Q3B962"/>
<dbReference type="SUPFAM" id="SSF50978">
    <property type="entry name" value="WD40 repeat-like"/>
    <property type="match status" value="1"/>
</dbReference>
<dbReference type="PANTHER" id="PTHR44489:SF14">
    <property type="entry name" value="ZINC FINGER CCCH DOMAIN-CONTAINING PROTEIN 59-RELATED"/>
    <property type="match status" value="1"/>
</dbReference>
<dbReference type="OrthoDB" id="59941at2759"/>
<feature type="repeat" description="WD" evidence="3">
    <location>
        <begin position="196"/>
        <end position="235"/>
    </location>
</feature>
<organism evidence="4 5">
    <name type="scientific">Cephalotus follicularis</name>
    <name type="common">Albany pitcher plant</name>
    <dbReference type="NCBI Taxonomy" id="3775"/>
    <lineage>
        <taxon>Eukaryota</taxon>
        <taxon>Viridiplantae</taxon>
        <taxon>Streptophyta</taxon>
        <taxon>Embryophyta</taxon>
        <taxon>Tracheophyta</taxon>
        <taxon>Spermatophyta</taxon>
        <taxon>Magnoliopsida</taxon>
        <taxon>eudicotyledons</taxon>
        <taxon>Gunneridae</taxon>
        <taxon>Pentapetalae</taxon>
        <taxon>rosids</taxon>
        <taxon>fabids</taxon>
        <taxon>Oxalidales</taxon>
        <taxon>Cephalotaceae</taxon>
        <taxon>Cephalotus</taxon>
    </lineage>
</organism>
<dbReference type="InterPro" id="IPR020472">
    <property type="entry name" value="WD40_PAC1"/>
</dbReference>
<evidence type="ECO:0000256" key="1">
    <source>
        <dbReference type="ARBA" id="ARBA00022574"/>
    </source>
</evidence>